<reference evidence="2 3" key="1">
    <citation type="journal article" date="2021" name="Nat. Plants">
        <title>The Taxus genome provides insights into paclitaxel biosynthesis.</title>
        <authorList>
            <person name="Xiong X."/>
            <person name="Gou J."/>
            <person name="Liao Q."/>
            <person name="Li Y."/>
            <person name="Zhou Q."/>
            <person name="Bi G."/>
            <person name="Li C."/>
            <person name="Du R."/>
            <person name="Wang X."/>
            <person name="Sun T."/>
            <person name="Guo L."/>
            <person name="Liang H."/>
            <person name="Lu P."/>
            <person name="Wu Y."/>
            <person name="Zhang Z."/>
            <person name="Ro D.K."/>
            <person name="Shang Y."/>
            <person name="Huang S."/>
            <person name="Yan J."/>
        </authorList>
    </citation>
    <scope>NUCLEOTIDE SEQUENCE [LARGE SCALE GENOMIC DNA]</scope>
    <source>
        <strain evidence="2">Ta-2019</strain>
    </source>
</reference>
<dbReference type="EMBL" id="JAHRHJ020000005">
    <property type="protein sequence ID" value="KAH9315153.1"/>
    <property type="molecule type" value="Genomic_DNA"/>
</dbReference>
<dbReference type="AlphaFoldDB" id="A0AA38L7W3"/>
<feature type="non-terminal residue" evidence="2">
    <location>
        <position position="100"/>
    </location>
</feature>
<feature type="compositionally biased region" description="Polar residues" evidence="1">
    <location>
        <begin position="1"/>
        <end position="17"/>
    </location>
</feature>
<organism evidence="2 3">
    <name type="scientific">Taxus chinensis</name>
    <name type="common">Chinese yew</name>
    <name type="synonym">Taxus wallichiana var. chinensis</name>
    <dbReference type="NCBI Taxonomy" id="29808"/>
    <lineage>
        <taxon>Eukaryota</taxon>
        <taxon>Viridiplantae</taxon>
        <taxon>Streptophyta</taxon>
        <taxon>Embryophyta</taxon>
        <taxon>Tracheophyta</taxon>
        <taxon>Spermatophyta</taxon>
        <taxon>Pinopsida</taxon>
        <taxon>Pinidae</taxon>
        <taxon>Conifers II</taxon>
        <taxon>Cupressales</taxon>
        <taxon>Taxaceae</taxon>
        <taxon>Taxus</taxon>
    </lineage>
</organism>
<feature type="region of interest" description="Disordered" evidence="1">
    <location>
        <begin position="1"/>
        <end position="20"/>
    </location>
</feature>
<comment type="caution">
    <text evidence="2">The sequence shown here is derived from an EMBL/GenBank/DDBJ whole genome shotgun (WGS) entry which is preliminary data.</text>
</comment>
<protein>
    <submittedName>
        <fullName evidence="2">Uncharacterized protein</fullName>
    </submittedName>
</protein>
<keyword evidence="3" id="KW-1185">Reference proteome</keyword>
<gene>
    <name evidence="2" type="ORF">KI387_023780</name>
</gene>
<evidence type="ECO:0000313" key="3">
    <source>
        <dbReference type="Proteomes" id="UP000824469"/>
    </source>
</evidence>
<proteinExistence type="predicted"/>
<dbReference type="Proteomes" id="UP000824469">
    <property type="component" value="Unassembled WGS sequence"/>
</dbReference>
<sequence length="100" mass="11425">TPNASSHPIPNQSTSYKENGKMTFPTNGLDLLDWVSSYQKKIQLRNIMDDPRMTLKSLMRMSKNLVGLVVFAQTTQGLEDFISRKNKLLDKISPSTKYFK</sequence>
<evidence type="ECO:0000256" key="1">
    <source>
        <dbReference type="SAM" id="MobiDB-lite"/>
    </source>
</evidence>
<feature type="non-terminal residue" evidence="2">
    <location>
        <position position="1"/>
    </location>
</feature>
<accession>A0AA38L7W3</accession>
<name>A0AA38L7W3_TAXCH</name>
<evidence type="ECO:0000313" key="2">
    <source>
        <dbReference type="EMBL" id="KAH9315153.1"/>
    </source>
</evidence>